<protein>
    <submittedName>
        <fullName evidence="2">Uncharacterized protein</fullName>
    </submittedName>
</protein>
<dbReference type="EnsemblPlants" id="AET7Gv21068900.8">
    <property type="protein sequence ID" value="AET7Gv21068900.8"/>
    <property type="gene ID" value="AET7Gv21068900"/>
</dbReference>
<dbReference type="AlphaFoldDB" id="A0A453STD7"/>
<accession>A0A453STD7</accession>
<evidence type="ECO:0000256" key="1">
    <source>
        <dbReference type="SAM" id="MobiDB-lite"/>
    </source>
</evidence>
<proteinExistence type="predicted"/>
<feature type="region of interest" description="Disordered" evidence="1">
    <location>
        <begin position="1"/>
        <end position="85"/>
    </location>
</feature>
<evidence type="ECO:0000313" key="2">
    <source>
        <dbReference type="EnsemblPlants" id="AET7Gv21068900.8"/>
    </source>
</evidence>
<reference evidence="2" key="4">
    <citation type="submission" date="2019-03" db="UniProtKB">
        <authorList>
            <consortium name="EnsemblPlants"/>
        </authorList>
    </citation>
    <scope>IDENTIFICATION</scope>
</reference>
<name>A0A453STD7_AEGTS</name>
<dbReference type="Gramene" id="AET7Gv21068900.8">
    <property type="protein sequence ID" value="AET7Gv21068900.8"/>
    <property type="gene ID" value="AET7Gv21068900"/>
</dbReference>
<keyword evidence="3" id="KW-1185">Reference proteome</keyword>
<dbReference type="Proteomes" id="UP000015105">
    <property type="component" value="Chromosome 7D"/>
</dbReference>
<reference evidence="3" key="1">
    <citation type="journal article" date="2014" name="Science">
        <title>Ancient hybridizations among the ancestral genomes of bread wheat.</title>
        <authorList>
            <consortium name="International Wheat Genome Sequencing Consortium,"/>
            <person name="Marcussen T."/>
            <person name="Sandve S.R."/>
            <person name="Heier L."/>
            <person name="Spannagl M."/>
            <person name="Pfeifer M."/>
            <person name="Jakobsen K.S."/>
            <person name="Wulff B.B."/>
            <person name="Steuernagel B."/>
            <person name="Mayer K.F."/>
            <person name="Olsen O.A."/>
        </authorList>
    </citation>
    <scope>NUCLEOTIDE SEQUENCE [LARGE SCALE GENOMIC DNA]</scope>
    <source>
        <strain evidence="3">cv. AL8/78</strain>
    </source>
</reference>
<sequence>APALGPAPPHVYPPSSAPTSEQRRPAPATRPHVLSRAPAPTSRPPRERNRPQIPRGVASSSSCSPPPPPSPSVRPPAAASSGDRKVCAASRPLLVRPVVARVTLVVGGVVSGNCLVSIVSPPRRGPF</sequence>
<feature type="compositionally biased region" description="Pro residues" evidence="1">
    <location>
        <begin position="64"/>
        <end position="74"/>
    </location>
</feature>
<feature type="compositionally biased region" description="Pro residues" evidence="1">
    <location>
        <begin position="1"/>
        <end position="16"/>
    </location>
</feature>
<organism evidence="2 3">
    <name type="scientific">Aegilops tauschii subsp. strangulata</name>
    <name type="common">Goatgrass</name>
    <dbReference type="NCBI Taxonomy" id="200361"/>
    <lineage>
        <taxon>Eukaryota</taxon>
        <taxon>Viridiplantae</taxon>
        <taxon>Streptophyta</taxon>
        <taxon>Embryophyta</taxon>
        <taxon>Tracheophyta</taxon>
        <taxon>Spermatophyta</taxon>
        <taxon>Magnoliopsida</taxon>
        <taxon>Liliopsida</taxon>
        <taxon>Poales</taxon>
        <taxon>Poaceae</taxon>
        <taxon>BOP clade</taxon>
        <taxon>Pooideae</taxon>
        <taxon>Triticodae</taxon>
        <taxon>Triticeae</taxon>
        <taxon>Triticinae</taxon>
        <taxon>Aegilops</taxon>
    </lineage>
</organism>
<reference evidence="3" key="2">
    <citation type="journal article" date="2017" name="Nat. Plants">
        <title>The Aegilops tauschii genome reveals multiple impacts of transposons.</title>
        <authorList>
            <person name="Zhao G."/>
            <person name="Zou C."/>
            <person name="Li K."/>
            <person name="Wang K."/>
            <person name="Li T."/>
            <person name="Gao L."/>
            <person name="Zhang X."/>
            <person name="Wang H."/>
            <person name="Yang Z."/>
            <person name="Liu X."/>
            <person name="Jiang W."/>
            <person name="Mao L."/>
            <person name="Kong X."/>
            <person name="Jiao Y."/>
            <person name="Jia J."/>
        </authorList>
    </citation>
    <scope>NUCLEOTIDE SEQUENCE [LARGE SCALE GENOMIC DNA]</scope>
    <source>
        <strain evidence="3">cv. AL8/78</strain>
    </source>
</reference>
<reference evidence="2" key="5">
    <citation type="journal article" date="2021" name="G3 (Bethesda)">
        <title>Aegilops tauschii genome assembly Aet v5.0 features greater sequence contiguity and improved annotation.</title>
        <authorList>
            <person name="Wang L."/>
            <person name="Zhu T."/>
            <person name="Rodriguez J.C."/>
            <person name="Deal K.R."/>
            <person name="Dubcovsky J."/>
            <person name="McGuire P.E."/>
            <person name="Lux T."/>
            <person name="Spannagl M."/>
            <person name="Mayer K.F.X."/>
            <person name="Baldrich P."/>
            <person name="Meyers B.C."/>
            <person name="Huo N."/>
            <person name="Gu Y.Q."/>
            <person name="Zhou H."/>
            <person name="Devos K.M."/>
            <person name="Bennetzen J.L."/>
            <person name="Unver T."/>
            <person name="Budak H."/>
            <person name="Gulick P.J."/>
            <person name="Galiba G."/>
            <person name="Kalapos B."/>
            <person name="Nelson D.R."/>
            <person name="Li P."/>
            <person name="You F.M."/>
            <person name="Luo M.C."/>
            <person name="Dvorak J."/>
        </authorList>
    </citation>
    <scope>NUCLEOTIDE SEQUENCE [LARGE SCALE GENOMIC DNA]</scope>
    <source>
        <strain evidence="2">cv. AL8/78</strain>
    </source>
</reference>
<evidence type="ECO:0000313" key="3">
    <source>
        <dbReference type="Proteomes" id="UP000015105"/>
    </source>
</evidence>
<feature type="compositionally biased region" description="Low complexity" evidence="1">
    <location>
        <begin position="54"/>
        <end position="63"/>
    </location>
</feature>
<reference evidence="2" key="3">
    <citation type="journal article" date="2017" name="Nature">
        <title>Genome sequence of the progenitor of the wheat D genome Aegilops tauschii.</title>
        <authorList>
            <person name="Luo M.C."/>
            <person name="Gu Y.Q."/>
            <person name="Puiu D."/>
            <person name="Wang H."/>
            <person name="Twardziok S.O."/>
            <person name="Deal K.R."/>
            <person name="Huo N."/>
            <person name="Zhu T."/>
            <person name="Wang L."/>
            <person name="Wang Y."/>
            <person name="McGuire P.E."/>
            <person name="Liu S."/>
            <person name="Long H."/>
            <person name="Ramasamy R.K."/>
            <person name="Rodriguez J.C."/>
            <person name="Van S.L."/>
            <person name="Yuan L."/>
            <person name="Wang Z."/>
            <person name="Xia Z."/>
            <person name="Xiao L."/>
            <person name="Anderson O.D."/>
            <person name="Ouyang S."/>
            <person name="Liang Y."/>
            <person name="Zimin A.V."/>
            <person name="Pertea G."/>
            <person name="Qi P."/>
            <person name="Bennetzen J.L."/>
            <person name="Dai X."/>
            <person name="Dawson M.W."/>
            <person name="Muller H.G."/>
            <person name="Kugler K."/>
            <person name="Rivarola-Duarte L."/>
            <person name="Spannagl M."/>
            <person name="Mayer K.F.X."/>
            <person name="Lu F.H."/>
            <person name="Bevan M.W."/>
            <person name="Leroy P."/>
            <person name="Li P."/>
            <person name="You F.M."/>
            <person name="Sun Q."/>
            <person name="Liu Z."/>
            <person name="Lyons E."/>
            <person name="Wicker T."/>
            <person name="Salzberg S.L."/>
            <person name="Devos K.M."/>
            <person name="Dvorak J."/>
        </authorList>
    </citation>
    <scope>NUCLEOTIDE SEQUENCE [LARGE SCALE GENOMIC DNA]</scope>
    <source>
        <strain evidence="2">cv. AL8/78</strain>
    </source>
</reference>